<keyword evidence="4" id="KW-1185">Reference proteome</keyword>
<feature type="signal peptide" evidence="2">
    <location>
        <begin position="1"/>
        <end position="27"/>
    </location>
</feature>
<evidence type="ECO:0000313" key="3">
    <source>
        <dbReference type="EMBL" id="ROR89937.1"/>
    </source>
</evidence>
<gene>
    <name evidence="3" type="ORF">EDD33_0768</name>
</gene>
<evidence type="ECO:0000256" key="1">
    <source>
        <dbReference type="SAM" id="MobiDB-lite"/>
    </source>
</evidence>
<proteinExistence type="predicted"/>
<comment type="caution">
    <text evidence="3">The sequence shown here is derived from an EMBL/GenBank/DDBJ whole genome shotgun (WGS) entry which is preliminary data.</text>
</comment>
<evidence type="ECO:0000313" key="4">
    <source>
        <dbReference type="Proteomes" id="UP000281738"/>
    </source>
</evidence>
<feature type="chain" id="PRO_5018046365" evidence="2">
    <location>
        <begin position="28"/>
        <end position="204"/>
    </location>
</feature>
<reference evidence="3 4" key="1">
    <citation type="submission" date="2018-11" db="EMBL/GenBank/DDBJ databases">
        <title>Sequencing the genomes of 1000 actinobacteria strains.</title>
        <authorList>
            <person name="Klenk H.-P."/>
        </authorList>
    </citation>
    <scope>NUCLEOTIDE SEQUENCE [LARGE SCALE GENOMIC DNA]</scope>
    <source>
        <strain evidence="3 4">DSM 12652</strain>
    </source>
</reference>
<feature type="compositionally biased region" description="Polar residues" evidence="1">
    <location>
        <begin position="75"/>
        <end position="91"/>
    </location>
</feature>
<name>A0A3N2CQX4_9ACTN</name>
<dbReference type="Proteomes" id="UP000281738">
    <property type="component" value="Unassembled WGS sequence"/>
</dbReference>
<organism evidence="3 4">
    <name type="scientific">Nocardioides aurantiacus</name>
    <dbReference type="NCBI Taxonomy" id="86796"/>
    <lineage>
        <taxon>Bacteria</taxon>
        <taxon>Bacillati</taxon>
        <taxon>Actinomycetota</taxon>
        <taxon>Actinomycetes</taxon>
        <taxon>Propionibacteriales</taxon>
        <taxon>Nocardioidaceae</taxon>
        <taxon>Nocardioides</taxon>
    </lineage>
</organism>
<protein>
    <submittedName>
        <fullName evidence="3">Uncharacterized protein</fullName>
    </submittedName>
</protein>
<dbReference type="AlphaFoldDB" id="A0A3N2CQX4"/>
<sequence length="204" mass="20920">MGAMTSPLGRRASLVATTVLLTSPLLAACGGSSGAVQTWAGTYCGSASSVRQILSAGNDALRGQLEIPDNPPGNVRSSLSGTAGNAATSARSAVQRVTDAGEPEVAEGEQIQEAAVGTMEQLVEDMTALEARARAIPLDDPDAFTAEVKAVSEAFAAQSRDLAGSLKALDEFEGYDEVREAIGSGDDVTDVQGTCERLETVRSS</sequence>
<keyword evidence="2" id="KW-0732">Signal</keyword>
<accession>A0A3N2CQX4</accession>
<evidence type="ECO:0000256" key="2">
    <source>
        <dbReference type="SAM" id="SignalP"/>
    </source>
</evidence>
<dbReference type="EMBL" id="RKHO01000001">
    <property type="protein sequence ID" value="ROR89937.1"/>
    <property type="molecule type" value="Genomic_DNA"/>
</dbReference>
<feature type="region of interest" description="Disordered" evidence="1">
    <location>
        <begin position="62"/>
        <end position="91"/>
    </location>
</feature>